<evidence type="ECO:0000256" key="1">
    <source>
        <dbReference type="SAM" id="MobiDB-lite"/>
    </source>
</evidence>
<name>A0A6A5XGU9_9PLEO</name>
<accession>A0A6A5XGU9</accession>
<keyword evidence="3" id="KW-1185">Reference proteome</keyword>
<reference evidence="2" key="1">
    <citation type="journal article" date="2020" name="Stud. Mycol.">
        <title>101 Dothideomycetes genomes: a test case for predicting lifestyles and emergence of pathogens.</title>
        <authorList>
            <person name="Haridas S."/>
            <person name="Albert R."/>
            <person name="Binder M."/>
            <person name="Bloem J."/>
            <person name="Labutti K."/>
            <person name="Salamov A."/>
            <person name="Andreopoulos B."/>
            <person name="Baker S."/>
            <person name="Barry K."/>
            <person name="Bills G."/>
            <person name="Bluhm B."/>
            <person name="Cannon C."/>
            <person name="Castanera R."/>
            <person name="Culley D."/>
            <person name="Daum C."/>
            <person name="Ezra D."/>
            <person name="Gonzalez J."/>
            <person name="Henrissat B."/>
            <person name="Kuo A."/>
            <person name="Liang C."/>
            <person name="Lipzen A."/>
            <person name="Lutzoni F."/>
            <person name="Magnuson J."/>
            <person name="Mondo S."/>
            <person name="Nolan M."/>
            <person name="Ohm R."/>
            <person name="Pangilinan J."/>
            <person name="Park H.-J."/>
            <person name="Ramirez L."/>
            <person name="Alfaro M."/>
            <person name="Sun H."/>
            <person name="Tritt A."/>
            <person name="Yoshinaga Y."/>
            <person name="Zwiers L.-H."/>
            <person name="Turgeon B."/>
            <person name="Goodwin S."/>
            <person name="Spatafora J."/>
            <person name="Crous P."/>
            <person name="Grigoriev I."/>
        </authorList>
    </citation>
    <scope>NUCLEOTIDE SEQUENCE</scope>
    <source>
        <strain evidence="2">CBS 175.79</strain>
    </source>
</reference>
<dbReference type="EMBL" id="ML978073">
    <property type="protein sequence ID" value="KAF2012021.1"/>
    <property type="molecule type" value="Genomic_DNA"/>
</dbReference>
<dbReference type="RefSeq" id="XP_033380360.1">
    <property type="nucleotide sequence ID" value="XM_033522567.1"/>
</dbReference>
<organism evidence="2 3">
    <name type="scientific">Aaosphaeria arxii CBS 175.79</name>
    <dbReference type="NCBI Taxonomy" id="1450172"/>
    <lineage>
        <taxon>Eukaryota</taxon>
        <taxon>Fungi</taxon>
        <taxon>Dikarya</taxon>
        <taxon>Ascomycota</taxon>
        <taxon>Pezizomycotina</taxon>
        <taxon>Dothideomycetes</taxon>
        <taxon>Pleosporomycetidae</taxon>
        <taxon>Pleosporales</taxon>
        <taxon>Pleosporales incertae sedis</taxon>
        <taxon>Aaosphaeria</taxon>
    </lineage>
</organism>
<dbReference type="Proteomes" id="UP000799778">
    <property type="component" value="Unassembled WGS sequence"/>
</dbReference>
<gene>
    <name evidence="2" type="ORF">BU24DRAFT_267754</name>
</gene>
<dbReference type="GeneID" id="54279964"/>
<feature type="compositionally biased region" description="Basic residues" evidence="1">
    <location>
        <begin position="67"/>
        <end position="84"/>
    </location>
</feature>
<evidence type="ECO:0000313" key="2">
    <source>
        <dbReference type="EMBL" id="KAF2012021.1"/>
    </source>
</evidence>
<proteinExistence type="predicted"/>
<sequence length="84" mass="9733">MTPNYLNHRAFTPPPAAHSLTIHRNTLHHPRSHKTKHNPPFTRTQFVPKPLTPPQHSHIHASQTITSRRKKQTQPTHTSRRHPA</sequence>
<protein>
    <submittedName>
        <fullName evidence="2">Uncharacterized protein</fullName>
    </submittedName>
</protein>
<feature type="region of interest" description="Disordered" evidence="1">
    <location>
        <begin position="1"/>
        <end position="84"/>
    </location>
</feature>
<dbReference type="AlphaFoldDB" id="A0A6A5XGU9"/>
<feature type="compositionally biased region" description="Basic residues" evidence="1">
    <location>
        <begin position="25"/>
        <end position="37"/>
    </location>
</feature>
<evidence type="ECO:0000313" key="3">
    <source>
        <dbReference type="Proteomes" id="UP000799778"/>
    </source>
</evidence>